<name>A0A2A4G9M1_9FLAO</name>
<dbReference type="Proteomes" id="UP000219559">
    <property type="component" value="Unassembled WGS sequence"/>
</dbReference>
<protein>
    <recommendedName>
        <fullName evidence="4">DUF2141 domain-containing protein</fullName>
    </recommendedName>
</protein>
<evidence type="ECO:0000313" key="3">
    <source>
        <dbReference type="Proteomes" id="UP000219559"/>
    </source>
</evidence>
<sequence length="139" mass="15161">MKNVFVVLALIFSSAVIQAQAEKTNTITVTIDNIVNDNGTVLFSLHTQDTFMKGPGIKNEGSTIENGSVTITFTDVAPGEYAIMALHDENDNRRMDFEANGMPKESYGMSGNDMSFGPPSYQAAKFTYEGGTKKLTLMF</sequence>
<feature type="signal peptide" evidence="1">
    <location>
        <begin position="1"/>
        <end position="19"/>
    </location>
</feature>
<dbReference type="OrthoDB" id="9788332at2"/>
<dbReference type="AlphaFoldDB" id="A0A2A4G9M1"/>
<evidence type="ECO:0008006" key="4">
    <source>
        <dbReference type="Google" id="ProtNLM"/>
    </source>
</evidence>
<evidence type="ECO:0000313" key="2">
    <source>
        <dbReference type="EMBL" id="PCE64678.1"/>
    </source>
</evidence>
<accession>A0A2A4G9M1</accession>
<dbReference type="InterPro" id="IPR018673">
    <property type="entry name" value="DUF2141"/>
</dbReference>
<comment type="caution">
    <text evidence="2">The sequence shown here is derived from an EMBL/GenBank/DDBJ whole genome shotgun (WGS) entry which is preliminary data.</text>
</comment>
<proteinExistence type="predicted"/>
<keyword evidence="1" id="KW-0732">Signal</keyword>
<reference evidence="2 3" key="1">
    <citation type="submission" date="2017-04" db="EMBL/GenBank/DDBJ databases">
        <title>A new member of the family Flavobacteriaceae isolated from ascidians.</title>
        <authorList>
            <person name="Chen L."/>
        </authorList>
    </citation>
    <scope>NUCLEOTIDE SEQUENCE [LARGE SCALE GENOMIC DNA]</scope>
    <source>
        <strain evidence="2 3">HQA918</strain>
    </source>
</reference>
<gene>
    <name evidence="2" type="ORF">B7P33_05765</name>
</gene>
<organism evidence="2 3">
    <name type="scientific">Sediminicola luteus</name>
    <dbReference type="NCBI Taxonomy" id="319238"/>
    <lineage>
        <taxon>Bacteria</taxon>
        <taxon>Pseudomonadati</taxon>
        <taxon>Bacteroidota</taxon>
        <taxon>Flavobacteriia</taxon>
        <taxon>Flavobacteriales</taxon>
        <taxon>Flavobacteriaceae</taxon>
        <taxon>Sediminicola</taxon>
    </lineage>
</organism>
<evidence type="ECO:0000256" key="1">
    <source>
        <dbReference type="SAM" id="SignalP"/>
    </source>
</evidence>
<keyword evidence="3" id="KW-1185">Reference proteome</keyword>
<dbReference type="EMBL" id="NBWU01000002">
    <property type="protein sequence ID" value="PCE64678.1"/>
    <property type="molecule type" value="Genomic_DNA"/>
</dbReference>
<dbReference type="RefSeq" id="WP_097439959.1">
    <property type="nucleotide sequence ID" value="NZ_KZ300476.1"/>
</dbReference>
<dbReference type="Pfam" id="PF09912">
    <property type="entry name" value="DUF2141"/>
    <property type="match status" value="1"/>
</dbReference>
<feature type="chain" id="PRO_5012856386" description="DUF2141 domain-containing protein" evidence="1">
    <location>
        <begin position="20"/>
        <end position="139"/>
    </location>
</feature>